<dbReference type="PANTHER" id="PTHR42919">
    <property type="entry name" value="N-ALPHA-ACETYLTRANSFERASE"/>
    <property type="match status" value="1"/>
</dbReference>
<dbReference type="GO" id="GO:0008999">
    <property type="term" value="F:protein-N-terminal-alanine acetyltransferase activity"/>
    <property type="evidence" value="ECO:0007669"/>
    <property type="project" value="UniProtKB-EC"/>
</dbReference>
<dbReference type="EMBL" id="CP129682">
    <property type="protein sequence ID" value="XDS47939.1"/>
    <property type="molecule type" value="Genomic_DNA"/>
</dbReference>
<dbReference type="InterPro" id="IPR016181">
    <property type="entry name" value="Acyl_CoA_acyltransferase"/>
</dbReference>
<dbReference type="KEGG" id="bfk:QN062_02140"/>
<dbReference type="Gene3D" id="3.40.630.30">
    <property type="match status" value="1"/>
</dbReference>
<protein>
    <submittedName>
        <fullName evidence="6">Ribosomal protein S18-alanine N-acetyltransferase</fullName>
        <ecNumber evidence="6">2.3.1.266</ecNumber>
    </submittedName>
</protein>
<dbReference type="NCBIfam" id="TIGR01575">
    <property type="entry name" value="rimI"/>
    <property type="match status" value="1"/>
</dbReference>
<dbReference type="AlphaFoldDB" id="A0AB39UQD5"/>
<keyword evidence="2 6" id="KW-0012">Acyltransferase</keyword>
<proteinExistence type="predicted"/>
<dbReference type="SUPFAM" id="SSF55729">
    <property type="entry name" value="Acyl-CoA N-acyltransferases (Nat)"/>
    <property type="match status" value="1"/>
</dbReference>
<evidence type="ECO:0000256" key="1">
    <source>
        <dbReference type="ARBA" id="ARBA00022679"/>
    </source>
</evidence>
<dbReference type="EC" id="2.3.1.266" evidence="6"/>
<accession>A0AB39UQD5</accession>
<keyword evidence="6" id="KW-0687">Ribonucleoprotein</keyword>
<evidence type="ECO:0000313" key="4">
    <source>
        <dbReference type="EMBL" id="XDS47353.1"/>
    </source>
</evidence>
<evidence type="ECO:0000313" key="5">
    <source>
        <dbReference type="EMBL" id="XDS47939.1"/>
    </source>
</evidence>
<organism evidence="6">
    <name type="scientific">Bifidobacterium fermentum</name>
    <dbReference type="NCBI Taxonomy" id="3059035"/>
    <lineage>
        <taxon>Bacteria</taxon>
        <taxon>Bacillati</taxon>
        <taxon>Actinomycetota</taxon>
        <taxon>Actinomycetes</taxon>
        <taxon>Bifidobacteriales</taxon>
        <taxon>Bifidobacteriaceae</taxon>
        <taxon>Bifidobacterium</taxon>
    </lineage>
</organism>
<feature type="domain" description="N-acetyltransferase" evidence="3">
    <location>
        <begin position="1"/>
        <end position="156"/>
    </location>
</feature>
<sequence length="168" mass="18565">MIRAVQESDIRQIVSIEARLFGKGAWTYAMVRQELNAPARTYLVDVADSLAADLPDGEERRIRGYGGFWYDGDDAELMTIGVDAPYQRQGIGSAILEALLTQAATQGARRMLLEVRVDNDAAISMYEAFGFARIGLRRRYYQPEGVDAYTMAVDIGQSRGSGESKGDE</sequence>
<dbReference type="CDD" id="cd04301">
    <property type="entry name" value="NAT_SF"/>
    <property type="match status" value="1"/>
</dbReference>
<dbReference type="InterPro" id="IPR000182">
    <property type="entry name" value="GNAT_dom"/>
</dbReference>
<evidence type="ECO:0000313" key="6">
    <source>
        <dbReference type="EMBL" id="XDS51016.1"/>
    </source>
</evidence>
<dbReference type="PROSITE" id="PS51186">
    <property type="entry name" value="GNAT"/>
    <property type="match status" value="1"/>
</dbReference>
<dbReference type="RefSeq" id="WP_369341979.1">
    <property type="nucleotide sequence ID" value="NZ_CP129675.1"/>
</dbReference>
<keyword evidence="1 6" id="KW-0808">Transferase</keyword>
<keyword evidence="6" id="KW-0689">Ribosomal protein</keyword>
<name>A0AB39UQD5_9BIFI</name>
<evidence type="ECO:0000256" key="2">
    <source>
        <dbReference type="ARBA" id="ARBA00023315"/>
    </source>
</evidence>
<reference evidence="6" key="1">
    <citation type="submission" date="2023-07" db="EMBL/GenBank/DDBJ databases">
        <title>Bifidobacterium aquikefiriaerophilum sp. nov. and Bifidobacterium eccum sp. nov., isolated from water kefir.</title>
        <authorList>
            <person name="Breselge S."/>
            <person name="Bellassi P."/>
            <person name="Barcenilla C."/>
            <person name="Alvarez-Ordonez A."/>
            <person name="Morelli L."/>
            <person name="Cotter P.D."/>
        </authorList>
    </citation>
    <scope>NUCLEOTIDE SEQUENCE</scope>
    <source>
        <strain evidence="6">WK012_4_13</strain>
        <strain evidence="5">WK013_4_14</strain>
        <strain evidence="4">WK048_4_13</strain>
    </source>
</reference>
<dbReference type="Pfam" id="PF00583">
    <property type="entry name" value="Acetyltransf_1"/>
    <property type="match status" value="1"/>
</dbReference>
<evidence type="ECO:0000259" key="3">
    <source>
        <dbReference type="PROSITE" id="PS51186"/>
    </source>
</evidence>
<dbReference type="InterPro" id="IPR051556">
    <property type="entry name" value="N-term/lysine_N-AcTrnsfr"/>
</dbReference>
<dbReference type="GO" id="GO:0005840">
    <property type="term" value="C:ribosome"/>
    <property type="evidence" value="ECO:0007669"/>
    <property type="project" value="UniProtKB-KW"/>
</dbReference>
<dbReference type="PANTHER" id="PTHR42919:SF8">
    <property type="entry name" value="N-ALPHA-ACETYLTRANSFERASE 50"/>
    <property type="match status" value="1"/>
</dbReference>
<gene>
    <name evidence="6" type="primary">rimI</name>
    <name evidence="6" type="ORF">QN062_02140</name>
    <name evidence="5" type="ORF">QN216_06145</name>
    <name evidence="4" type="ORF">QN217_04305</name>
</gene>
<dbReference type="InterPro" id="IPR006464">
    <property type="entry name" value="AcTrfase_RimI/Ard1"/>
</dbReference>
<dbReference type="EMBL" id="CP129675">
    <property type="protein sequence ID" value="XDS47353.1"/>
    <property type="molecule type" value="Genomic_DNA"/>
</dbReference>
<dbReference type="EMBL" id="CP129683">
    <property type="protein sequence ID" value="XDS51016.1"/>
    <property type="molecule type" value="Genomic_DNA"/>
</dbReference>